<reference evidence="5" key="1">
    <citation type="journal article" date="2019" name="Int. J. Syst. Evol. Microbiol.">
        <title>The Global Catalogue of Microorganisms (GCM) 10K type strain sequencing project: providing services to taxonomists for standard genome sequencing and annotation.</title>
        <authorList>
            <consortium name="The Broad Institute Genomics Platform"/>
            <consortium name="The Broad Institute Genome Sequencing Center for Infectious Disease"/>
            <person name="Wu L."/>
            <person name="Ma J."/>
        </authorList>
    </citation>
    <scope>NUCLEOTIDE SEQUENCE [LARGE SCALE GENOMIC DNA]</scope>
    <source>
        <strain evidence="5">JCM 11136</strain>
    </source>
</reference>
<organism evidence="4 5">
    <name type="scientific">Nonomuraea longicatena</name>
    <dbReference type="NCBI Taxonomy" id="83682"/>
    <lineage>
        <taxon>Bacteria</taxon>
        <taxon>Bacillati</taxon>
        <taxon>Actinomycetota</taxon>
        <taxon>Actinomycetes</taxon>
        <taxon>Streptosporangiales</taxon>
        <taxon>Streptosporangiaceae</taxon>
        <taxon>Nonomuraea</taxon>
    </lineage>
</organism>
<dbReference type="PANTHER" id="PTHR47406">
    <property type="entry name" value="COAGULATION FACTOR 5/8 TYPE, C-TERMINAL"/>
    <property type="match status" value="1"/>
</dbReference>
<accession>A0ABP3ZR78</accession>
<dbReference type="Pfam" id="PF16126">
    <property type="entry name" value="DUF4838"/>
    <property type="match status" value="1"/>
</dbReference>
<keyword evidence="2" id="KW-0326">Glycosidase</keyword>
<keyword evidence="5" id="KW-1185">Reference proteome</keyword>
<comment type="caution">
    <text evidence="4">The sequence shown here is derived from an EMBL/GenBank/DDBJ whole genome shotgun (WGS) entry which is preliminary data.</text>
</comment>
<keyword evidence="1" id="KW-0378">Hydrolase</keyword>
<proteinExistence type="predicted"/>
<evidence type="ECO:0000256" key="2">
    <source>
        <dbReference type="ARBA" id="ARBA00023295"/>
    </source>
</evidence>
<dbReference type="EMBL" id="BAAAHQ010000010">
    <property type="protein sequence ID" value="GAA0924340.1"/>
    <property type="molecule type" value="Genomic_DNA"/>
</dbReference>
<dbReference type="RefSeq" id="WP_343949948.1">
    <property type="nucleotide sequence ID" value="NZ_BAAAHQ010000010.1"/>
</dbReference>
<dbReference type="Pfam" id="PF02838">
    <property type="entry name" value="Glyco_hydro_20b"/>
    <property type="match status" value="1"/>
</dbReference>
<evidence type="ECO:0000313" key="5">
    <source>
        <dbReference type="Proteomes" id="UP001501578"/>
    </source>
</evidence>
<evidence type="ECO:0000256" key="1">
    <source>
        <dbReference type="ARBA" id="ARBA00022801"/>
    </source>
</evidence>
<dbReference type="Gene3D" id="2.60.120.260">
    <property type="entry name" value="Galactose-binding domain-like"/>
    <property type="match status" value="1"/>
</dbReference>
<dbReference type="Proteomes" id="UP001501578">
    <property type="component" value="Unassembled WGS sequence"/>
</dbReference>
<dbReference type="InterPro" id="IPR029018">
    <property type="entry name" value="Hex-like_dom2"/>
</dbReference>
<dbReference type="InterPro" id="IPR032287">
    <property type="entry name" value="DUF4838"/>
</dbReference>
<dbReference type="PANTHER" id="PTHR47406:SF2">
    <property type="entry name" value="ALPHA GLUCURONIDASE N-TERMINAL DOMAIN-CONTAINING PROTEIN"/>
    <property type="match status" value="1"/>
</dbReference>
<evidence type="ECO:0000313" key="4">
    <source>
        <dbReference type="EMBL" id="GAA0924340.1"/>
    </source>
</evidence>
<dbReference type="Gene3D" id="3.30.379.10">
    <property type="entry name" value="Chitobiase/beta-hexosaminidase domain 2-like"/>
    <property type="match status" value="1"/>
</dbReference>
<sequence>MKRRQLFGLAGLAALGPMTKPRPRQGLAIVESGRALAAVVAAPGSEEAAAELVAYIERASGVRLPTTATPGLSTLSVGSAAADPALPGLLAGLDPDGYVIKAHPGGLSVVGPSAAGTANGVREFLERQVGVRWLMPGPDGDDVPARATVRAPETTLREQPAFAQRSFSPLRDNRYPLQSEWARRNRMQGTTTEPIAFHHNLHSLFPVERYGQSNPEFYPGGNPPAPGKLTGWQPAFTVPGTIDAAVTGILEHFAANPSARSFSLGVNDGEGFAEADPVPAYYAWVNEVVRRVLLTHPDKDFGLLAYRKLETPPAVALHPKVVPFLTQDRYAWIDPAAEAAGHALTDRWLAVCSRLGFYDYLYGAPYLLPRLFTARYARTMRYAKAKGVVAHYAELYPNWGEGPKPWVFAKLQWNPDADEAALRREWYERAVGPAAAADLSAYFDLWERFWAERVPGSPWFLPGATYQTFNLPQYLDQVVEADLTRSRTLVDSALARADTPARKARATVVRRAFELYEASALSYPRPVTAPAGQAEALTLLDSGVTAFQRRLDLAERRRQLIQEFASDPVLIMQMNPLSHANLVWTGWNPSEYWSLVAYLKTYEPNGGPVTDRAASLSGQHPYAALILRGVPAANLVANPSLDTELAPWRLLPRSSGTRAVARPSGEAVLRVTGRGWGGPCQIVEAGPGLARLEAAYRAPSGTAASVQLALDLIDTAGVPIPNSSVRSPVIYLRPTGTWTPLRLDCEIPASARGKPVGKVELILLVDSAGDIAVDFDDITLLRVDKGAS</sequence>
<feature type="domain" description="Beta-hexosaminidase bacterial type N-terminal" evidence="3">
    <location>
        <begin position="37"/>
        <end position="122"/>
    </location>
</feature>
<evidence type="ECO:0000259" key="3">
    <source>
        <dbReference type="Pfam" id="PF02838"/>
    </source>
</evidence>
<dbReference type="SUPFAM" id="SSF55545">
    <property type="entry name" value="beta-N-acetylhexosaminidase-like domain"/>
    <property type="match status" value="1"/>
</dbReference>
<gene>
    <name evidence="4" type="ORF">GCM10009560_24880</name>
</gene>
<name>A0ABP3ZR78_9ACTN</name>
<dbReference type="InterPro" id="IPR015882">
    <property type="entry name" value="HEX_bac_N"/>
</dbReference>
<protein>
    <recommendedName>
        <fullName evidence="3">Beta-hexosaminidase bacterial type N-terminal domain-containing protein</fullName>
    </recommendedName>
</protein>